<dbReference type="OrthoDB" id="2414538at2759"/>
<protein>
    <submittedName>
        <fullName evidence="1">Uncharacterized protein</fullName>
    </submittedName>
</protein>
<keyword evidence="2" id="KW-1185">Reference proteome</keyword>
<proteinExistence type="predicted"/>
<comment type="caution">
    <text evidence="1">The sequence shown here is derived from an EMBL/GenBank/DDBJ whole genome shotgun (WGS) entry which is preliminary data.</text>
</comment>
<reference evidence="1 2" key="1">
    <citation type="submission" date="2016-07" db="EMBL/GenBank/DDBJ databases">
        <title>Pervasive Adenine N6-methylation of Active Genes in Fungi.</title>
        <authorList>
            <consortium name="DOE Joint Genome Institute"/>
            <person name="Mondo S.J."/>
            <person name="Dannebaum R.O."/>
            <person name="Kuo R.C."/>
            <person name="Labutti K."/>
            <person name="Haridas S."/>
            <person name="Kuo A."/>
            <person name="Salamov A."/>
            <person name="Ahrendt S.R."/>
            <person name="Lipzen A."/>
            <person name="Sullivan W."/>
            <person name="Andreopoulos W.B."/>
            <person name="Clum A."/>
            <person name="Lindquist E."/>
            <person name="Daum C."/>
            <person name="Ramamoorthy G.K."/>
            <person name="Gryganskyi A."/>
            <person name="Culley D."/>
            <person name="Magnuson J.K."/>
            <person name="James T.Y."/>
            <person name="O'Malley M.A."/>
            <person name="Stajich J.E."/>
            <person name="Spatafora J.W."/>
            <person name="Visel A."/>
            <person name="Grigoriev I.V."/>
        </authorList>
    </citation>
    <scope>NUCLEOTIDE SEQUENCE [LARGE SCALE GENOMIC DNA]</scope>
    <source>
        <strain evidence="1 2">JEL800</strain>
    </source>
</reference>
<accession>A0A1Y2AXH5</accession>
<dbReference type="EMBL" id="MCGO01000103">
    <property type="protein sequence ID" value="ORY27289.1"/>
    <property type="molecule type" value="Genomic_DNA"/>
</dbReference>
<dbReference type="AlphaFoldDB" id="A0A1Y2AXH5"/>
<dbReference type="Proteomes" id="UP000193642">
    <property type="component" value="Unassembled WGS sequence"/>
</dbReference>
<name>A0A1Y2AXH5_9FUNG</name>
<organism evidence="1 2">
    <name type="scientific">Rhizoclosmatium globosum</name>
    <dbReference type="NCBI Taxonomy" id="329046"/>
    <lineage>
        <taxon>Eukaryota</taxon>
        <taxon>Fungi</taxon>
        <taxon>Fungi incertae sedis</taxon>
        <taxon>Chytridiomycota</taxon>
        <taxon>Chytridiomycota incertae sedis</taxon>
        <taxon>Chytridiomycetes</taxon>
        <taxon>Chytridiales</taxon>
        <taxon>Chytriomycetaceae</taxon>
        <taxon>Rhizoclosmatium</taxon>
    </lineage>
</organism>
<gene>
    <name evidence="1" type="ORF">BCR33DRAFT_746121</name>
</gene>
<evidence type="ECO:0000313" key="2">
    <source>
        <dbReference type="Proteomes" id="UP000193642"/>
    </source>
</evidence>
<sequence>METQLESNCYSYTWSYFDTQHLSTSVLMATNLSNVPKKRAASPLKLSINPSDLSVCTWKEWYGLDENLKSEMTKANQVLHHQHKSIALKIFGEIMILNIIDKCEYIGLKRHDSETNNEEFTAYTQESQNCIHIAFILVLRLTFTQKMVQASEQDPKMSHLQFKSLFHTSQPQNLSYQWSSNAYEETVSRSNKYNGYFYVPAPNGFKSTQHVQQQPIDHQIQTTIRRNSNRQEEAGRAVIDVRIVLEQSIFGY</sequence>
<evidence type="ECO:0000313" key="1">
    <source>
        <dbReference type="EMBL" id="ORY27289.1"/>
    </source>
</evidence>